<keyword evidence="5 9" id="KW-0560">Oxidoreductase</keyword>
<dbReference type="InterPro" id="IPR026877">
    <property type="entry name" value="DXPR_C"/>
</dbReference>
<evidence type="ECO:0000259" key="12">
    <source>
        <dbReference type="Pfam" id="PF13288"/>
    </source>
</evidence>
<evidence type="ECO:0000256" key="1">
    <source>
        <dbReference type="ARBA" id="ARBA00005094"/>
    </source>
</evidence>
<gene>
    <name evidence="9" type="primary">dxr</name>
    <name evidence="13" type="ORF">GCM10023144_34690</name>
</gene>
<feature type="binding site" evidence="9">
    <location>
        <position position="160"/>
    </location>
    <ligand>
        <name>Mn(2+)</name>
        <dbReference type="ChEBI" id="CHEBI:29035"/>
    </ligand>
</feature>
<feature type="binding site" evidence="9">
    <location>
        <position position="159"/>
    </location>
    <ligand>
        <name>1-deoxy-D-xylulose 5-phosphate</name>
        <dbReference type="ChEBI" id="CHEBI:57792"/>
    </ligand>
</feature>
<feature type="binding site" evidence="9">
    <location>
        <position position="238"/>
    </location>
    <ligand>
        <name>Mn(2+)</name>
        <dbReference type="ChEBI" id="CHEBI:29035"/>
    </ligand>
</feature>
<feature type="binding site" evidence="9">
    <location>
        <position position="235"/>
    </location>
    <ligand>
        <name>1-deoxy-D-xylulose 5-phosphate</name>
        <dbReference type="ChEBI" id="CHEBI:57792"/>
    </ligand>
</feature>
<reference evidence="14" key="1">
    <citation type="journal article" date="2019" name="Int. J. Syst. Evol. Microbiol.">
        <title>The Global Catalogue of Microorganisms (GCM) 10K type strain sequencing project: providing services to taxonomists for standard genome sequencing and annotation.</title>
        <authorList>
            <consortium name="The Broad Institute Genomics Platform"/>
            <consortium name="The Broad Institute Genome Sequencing Center for Infectious Disease"/>
            <person name="Wu L."/>
            <person name="Ma J."/>
        </authorList>
    </citation>
    <scope>NUCLEOTIDE SEQUENCE [LARGE SCALE GENOMIC DNA]</scope>
    <source>
        <strain evidence="14">JCM 17666</strain>
    </source>
</reference>
<feature type="binding site" evidence="9">
    <location>
        <position position="18"/>
    </location>
    <ligand>
        <name>NADPH</name>
        <dbReference type="ChEBI" id="CHEBI:57783"/>
    </ligand>
</feature>
<evidence type="ECO:0000256" key="7">
    <source>
        <dbReference type="ARBA" id="ARBA00023229"/>
    </source>
</evidence>
<evidence type="ECO:0000256" key="4">
    <source>
        <dbReference type="ARBA" id="ARBA00022857"/>
    </source>
</evidence>
<feature type="domain" description="1-deoxy-D-xylulose 5-phosphate reductoisomerase C-terminal" evidence="11">
    <location>
        <begin position="154"/>
        <end position="246"/>
    </location>
</feature>
<comment type="function">
    <text evidence="9">Catalyzes the NADPH-dependent rearrangement and reduction of 1-deoxy-D-xylulose-5-phosphate (DXP) to 2-C-methyl-D-erythritol 4-phosphate (MEP).</text>
</comment>
<dbReference type="NCBIfam" id="TIGR00243">
    <property type="entry name" value="Dxr"/>
    <property type="match status" value="1"/>
</dbReference>
<keyword evidence="6 9" id="KW-0464">Manganese</keyword>
<feature type="binding site" evidence="9">
    <location>
        <position position="134"/>
    </location>
    <ligand>
        <name>NADPH</name>
        <dbReference type="ChEBI" id="CHEBI:57783"/>
    </ligand>
</feature>
<evidence type="ECO:0000256" key="9">
    <source>
        <dbReference type="HAMAP-Rule" id="MF_00183"/>
    </source>
</evidence>
<accession>A0ABP8HEL5</accession>
<dbReference type="PIRSF" id="PIRSF006205">
    <property type="entry name" value="Dxp_reductismrs"/>
    <property type="match status" value="1"/>
</dbReference>
<evidence type="ECO:0000259" key="11">
    <source>
        <dbReference type="Pfam" id="PF08436"/>
    </source>
</evidence>
<dbReference type="Pfam" id="PF02670">
    <property type="entry name" value="DXP_reductoisom"/>
    <property type="match status" value="1"/>
</dbReference>
<feature type="binding site" evidence="9">
    <location>
        <position position="158"/>
    </location>
    <ligand>
        <name>Mn(2+)</name>
        <dbReference type="ChEBI" id="CHEBI:29035"/>
    </ligand>
</feature>
<dbReference type="Proteomes" id="UP001501671">
    <property type="component" value="Unassembled WGS sequence"/>
</dbReference>
<organism evidence="13 14">
    <name type="scientific">Pigmentiphaga soli</name>
    <dbReference type="NCBI Taxonomy" id="1007095"/>
    <lineage>
        <taxon>Bacteria</taxon>
        <taxon>Pseudomonadati</taxon>
        <taxon>Pseudomonadota</taxon>
        <taxon>Betaproteobacteria</taxon>
        <taxon>Burkholderiales</taxon>
        <taxon>Alcaligenaceae</taxon>
        <taxon>Pigmentiphaga</taxon>
    </lineage>
</organism>
<evidence type="ECO:0000256" key="5">
    <source>
        <dbReference type="ARBA" id="ARBA00023002"/>
    </source>
</evidence>
<sequence>MSDSGLSVRRITVLGATGSIGISTLDVIARHPGRYRVEALSAYSRMEVLAAQAAASRARAVVVPDDAAAARFAAAWPAGAGGLPEVRVGAQALADTAADPASDTVMAAIVGAAGLPSALAAARAGKRVLLANKEALVVAGVLFMDAVREHGAELLPIDSEHNAIFQCLPRGGARAHAPRQPAAGVRRLLLTASGGPFRTRPLHELDEVTPDQACAHPNWSMGRKISVDSATMLNKGLEVIEAHWLFAMPASRISVVVHPQSVVHSMVEYDDGSVLAQLGQPDMRTPIAYGLAFPDRIEAGVTALDLARLGRLDFEDPDFARFPCLRLAFQALEAGQGACVALNAANEVAVDAFLRGGLRYTHIPAAIESVLDATAGRAAPEASLDALLACDAHARACARDRIGRLTAGA</sequence>
<feature type="binding site" evidence="9">
    <location>
        <position position="193"/>
    </location>
    <ligand>
        <name>1-deoxy-D-xylulose 5-phosphate</name>
        <dbReference type="ChEBI" id="CHEBI:57792"/>
    </ligand>
</feature>
<dbReference type="SUPFAM" id="SSF55347">
    <property type="entry name" value="Glyceraldehyde-3-phosphate dehydrogenase-like, C-terminal domain"/>
    <property type="match status" value="1"/>
</dbReference>
<evidence type="ECO:0000256" key="3">
    <source>
        <dbReference type="ARBA" id="ARBA00022723"/>
    </source>
</evidence>
<dbReference type="NCBIfam" id="NF003938">
    <property type="entry name" value="PRK05447.1-1"/>
    <property type="match status" value="1"/>
</dbReference>
<dbReference type="InterPro" id="IPR003821">
    <property type="entry name" value="DXP_reductoisomerase"/>
</dbReference>
<feature type="binding site" evidence="9">
    <location>
        <position position="19"/>
    </location>
    <ligand>
        <name>NADPH</name>
        <dbReference type="ChEBI" id="CHEBI:57783"/>
    </ligand>
</feature>
<comment type="cofactor">
    <cofactor evidence="9">
        <name>Mg(2+)</name>
        <dbReference type="ChEBI" id="CHEBI:18420"/>
    </cofactor>
    <cofactor evidence="9">
        <name>Mn(2+)</name>
        <dbReference type="ChEBI" id="CHEBI:29035"/>
    </cofactor>
</comment>
<feature type="binding site" evidence="9">
    <location>
        <position position="238"/>
    </location>
    <ligand>
        <name>1-deoxy-D-xylulose 5-phosphate</name>
        <dbReference type="ChEBI" id="CHEBI:57792"/>
    </ligand>
</feature>
<dbReference type="Pfam" id="PF13288">
    <property type="entry name" value="DXPR_C"/>
    <property type="match status" value="1"/>
</dbReference>
<keyword evidence="4 9" id="KW-0521">NADP</keyword>
<evidence type="ECO:0000259" key="10">
    <source>
        <dbReference type="Pfam" id="PF02670"/>
    </source>
</evidence>
<feature type="binding site" evidence="9">
    <location>
        <position position="234"/>
    </location>
    <ligand>
        <name>1-deoxy-D-xylulose 5-phosphate</name>
        <dbReference type="ChEBI" id="CHEBI:57792"/>
    </ligand>
</feature>
<dbReference type="PANTHER" id="PTHR30525">
    <property type="entry name" value="1-DEOXY-D-XYLULOSE 5-PHOSPHATE REDUCTOISOMERASE"/>
    <property type="match status" value="1"/>
</dbReference>
<feature type="binding site" evidence="9">
    <location>
        <position position="216"/>
    </location>
    <ligand>
        <name>1-deoxy-D-xylulose 5-phosphate</name>
        <dbReference type="ChEBI" id="CHEBI:57792"/>
    </ligand>
</feature>
<feature type="binding site" evidence="9">
    <location>
        <position position="20"/>
    </location>
    <ligand>
        <name>NADPH</name>
        <dbReference type="ChEBI" id="CHEBI:57783"/>
    </ligand>
</feature>
<comment type="pathway">
    <text evidence="1 9">Isoprenoid biosynthesis; isopentenyl diphosphate biosynthesis via DXP pathway; isopentenyl diphosphate from 1-deoxy-D-xylulose 5-phosphate: step 1/6.</text>
</comment>
<keyword evidence="3 9" id="KW-0479">Metal-binding</keyword>
<evidence type="ECO:0000313" key="14">
    <source>
        <dbReference type="Proteomes" id="UP001501671"/>
    </source>
</evidence>
<name>A0ABP8HEL5_9BURK</name>
<dbReference type="Pfam" id="PF08436">
    <property type="entry name" value="DXP_redisom_C"/>
    <property type="match status" value="1"/>
</dbReference>
<feature type="binding site" evidence="9">
    <location>
        <position position="229"/>
    </location>
    <ligand>
        <name>1-deoxy-D-xylulose 5-phosphate</name>
        <dbReference type="ChEBI" id="CHEBI:57792"/>
    </ligand>
</feature>
<dbReference type="Gene3D" id="3.40.50.720">
    <property type="entry name" value="NAD(P)-binding Rossmann-like Domain"/>
    <property type="match status" value="1"/>
</dbReference>
<dbReference type="NCBIfam" id="NF009114">
    <property type="entry name" value="PRK12464.1"/>
    <property type="match status" value="1"/>
</dbReference>
<protein>
    <recommendedName>
        <fullName evidence="9">1-deoxy-D-xylulose 5-phosphate reductoisomerase</fullName>
        <shortName evidence="9">DXP reductoisomerase</shortName>
        <ecNumber evidence="9">1.1.1.267</ecNumber>
    </recommendedName>
    <alternativeName>
        <fullName evidence="9">1-deoxyxylulose-5-phosphate reductoisomerase</fullName>
    </alternativeName>
    <alternativeName>
        <fullName evidence="9">2-C-methyl-D-erythritol 4-phosphate synthase</fullName>
    </alternativeName>
</protein>
<evidence type="ECO:0000256" key="8">
    <source>
        <dbReference type="ARBA" id="ARBA00048543"/>
    </source>
</evidence>
<dbReference type="PANTHER" id="PTHR30525:SF0">
    <property type="entry name" value="1-DEOXY-D-XYLULOSE 5-PHOSPHATE REDUCTOISOMERASE, CHLOROPLASTIC"/>
    <property type="match status" value="1"/>
</dbReference>
<dbReference type="HAMAP" id="MF_00183">
    <property type="entry name" value="DXP_reductoisom"/>
    <property type="match status" value="1"/>
</dbReference>
<dbReference type="InterPro" id="IPR036291">
    <property type="entry name" value="NAD(P)-bd_dom_sf"/>
</dbReference>
<evidence type="ECO:0000313" key="13">
    <source>
        <dbReference type="EMBL" id="GAA4338088.1"/>
    </source>
</evidence>
<feature type="binding site" evidence="9">
    <location>
        <position position="133"/>
    </location>
    <ligand>
        <name>1-deoxy-D-xylulose 5-phosphate</name>
        <dbReference type="ChEBI" id="CHEBI:57792"/>
    </ligand>
</feature>
<feature type="binding site" evidence="9">
    <location>
        <position position="160"/>
    </location>
    <ligand>
        <name>1-deoxy-D-xylulose 5-phosphate</name>
        <dbReference type="ChEBI" id="CHEBI:57792"/>
    </ligand>
</feature>
<dbReference type="SUPFAM" id="SSF51735">
    <property type="entry name" value="NAD(P)-binding Rossmann-fold domains"/>
    <property type="match status" value="1"/>
</dbReference>
<comment type="caution">
    <text evidence="9">Lacks conserved residue(s) required for the propagation of feature annotation.</text>
</comment>
<dbReference type="InterPro" id="IPR036169">
    <property type="entry name" value="DXPR_C_sf"/>
</dbReference>
<feature type="domain" description="1-deoxy-D-xylulose 5-phosphate reductoisomerase N-terminal" evidence="10">
    <location>
        <begin position="11"/>
        <end position="140"/>
    </location>
</feature>
<feature type="binding site" evidence="9">
    <location>
        <position position="17"/>
    </location>
    <ligand>
        <name>NADPH</name>
        <dbReference type="ChEBI" id="CHEBI:57783"/>
    </ligand>
</feature>
<comment type="caution">
    <text evidence="13">The sequence shown here is derived from an EMBL/GenBank/DDBJ whole genome shotgun (WGS) entry which is preliminary data.</text>
</comment>
<dbReference type="Gene3D" id="1.10.1740.10">
    <property type="match status" value="1"/>
</dbReference>
<dbReference type="InterPro" id="IPR013644">
    <property type="entry name" value="DXP_reductoisomerase_C"/>
</dbReference>
<evidence type="ECO:0000256" key="2">
    <source>
        <dbReference type="ARBA" id="ARBA00006825"/>
    </source>
</evidence>
<dbReference type="SUPFAM" id="SSF69055">
    <property type="entry name" value="1-deoxy-D-xylulose-5-phosphate reductoisomerase, C-terminal domain"/>
    <property type="match status" value="1"/>
</dbReference>
<dbReference type="EMBL" id="BAABFO010000018">
    <property type="protein sequence ID" value="GAA4338088.1"/>
    <property type="molecule type" value="Genomic_DNA"/>
</dbReference>
<comment type="similarity">
    <text evidence="2 9">Belongs to the DXR family.</text>
</comment>
<dbReference type="EC" id="1.1.1.267" evidence="9"/>
<feature type="domain" description="DXP reductoisomerase C-terminal" evidence="12">
    <location>
        <begin position="278"/>
        <end position="396"/>
    </location>
</feature>
<feature type="binding site" evidence="9">
    <location>
        <position position="132"/>
    </location>
    <ligand>
        <name>NADPH</name>
        <dbReference type="ChEBI" id="CHEBI:57783"/>
    </ligand>
</feature>
<comment type="catalytic activity">
    <reaction evidence="8">
        <text>2-C-methyl-D-erythritol 4-phosphate + NADP(+) = 1-deoxy-D-xylulose 5-phosphate + NADPH + H(+)</text>
        <dbReference type="Rhea" id="RHEA:13717"/>
        <dbReference type="ChEBI" id="CHEBI:15378"/>
        <dbReference type="ChEBI" id="CHEBI:57783"/>
        <dbReference type="ChEBI" id="CHEBI:57792"/>
        <dbReference type="ChEBI" id="CHEBI:58262"/>
        <dbReference type="ChEBI" id="CHEBI:58349"/>
        <dbReference type="EC" id="1.1.1.267"/>
    </reaction>
    <physiologicalReaction direction="right-to-left" evidence="8">
        <dbReference type="Rhea" id="RHEA:13719"/>
    </physiologicalReaction>
</comment>
<proteinExistence type="inferred from homology"/>
<keyword evidence="7 9" id="KW-0414">Isoprene biosynthesis</keyword>
<feature type="binding site" evidence="9">
    <location>
        <position position="222"/>
    </location>
    <ligand>
        <name>NADPH</name>
        <dbReference type="ChEBI" id="CHEBI:57783"/>
    </ligand>
</feature>
<dbReference type="InterPro" id="IPR013512">
    <property type="entry name" value="DXP_reductoisomerase_N"/>
</dbReference>
<keyword evidence="14" id="KW-1185">Reference proteome</keyword>
<keyword evidence="9" id="KW-0460">Magnesium</keyword>
<evidence type="ECO:0000256" key="6">
    <source>
        <dbReference type="ARBA" id="ARBA00023211"/>
    </source>
</evidence>